<dbReference type="SUPFAM" id="SSF52540">
    <property type="entry name" value="P-loop containing nucleoside triphosphate hydrolases"/>
    <property type="match status" value="1"/>
</dbReference>
<evidence type="ECO:0000256" key="3">
    <source>
        <dbReference type="ARBA" id="ARBA00022741"/>
    </source>
</evidence>
<reference evidence="11" key="2">
    <citation type="submission" date="2023-07" db="EMBL/GenBank/DDBJ databases">
        <title>Identification and characterization of horizontal gene transfer across gut microbiota members of farm animals based on homology search.</title>
        <authorList>
            <person name="Schwarzerova J."/>
            <person name="Nykrynova M."/>
            <person name="Jureckova K."/>
            <person name="Cejkova D."/>
            <person name="Rychlik I."/>
        </authorList>
    </citation>
    <scope>NUCLEOTIDE SEQUENCE [LARGE SCALE GENOMIC DNA]</scope>
    <source>
        <strain evidence="11">ET4</strain>
    </source>
</reference>
<evidence type="ECO:0000256" key="4">
    <source>
        <dbReference type="ARBA" id="ARBA00022840"/>
    </source>
</evidence>
<dbReference type="InterPro" id="IPR036640">
    <property type="entry name" value="ABC1_TM_sf"/>
</dbReference>
<keyword evidence="4 10" id="KW-0067">ATP-binding</keyword>
<dbReference type="PROSITE" id="PS50929">
    <property type="entry name" value="ABC_TM1F"/>
    <property type="match status" value="1"/>
</dbReference>
<dbReference type="InterPro" id="IPR039421">
    <property type="entry name" value="Type_1_exporter"/>
</dbReference>
<sequence length="552" mass="61898">MGELKFSYKTWGLVKWLWHTARSYRMQAGINAFLGCSSVLLDFAFIWATKMAIDIATQKQPGHLSTAAYYLIGIMLLQILVGFTNRWIRAILGVRAQNRMQQHIFGQLLNSDWSCLERRHTGDMLNRLERDVTDVVNVITETLPSMLAVCVRLTGAFLFLYSMDSFLACAVILILPFFILLSKVYVRKMRGLTRGIRNTDSQIQSVLQETLQHKMVIKTLEQTGFMAKRLDSIQQSLRQQVKQRTVFSSFSATMLNIGFGSCYLIAFLWGSSRLMDGSITYGMMMAFIQLVGQIQSPFREMTRFIPVLISSLTATERLMELEELPKEEQGEAVHLNGQLGIRAEGVEFTYPGGHRTILTGLSHDFTPGSNTAILGETGAGKTTLIRLILGLIKPQKGRIVIYNKEKEIECSPLTRCNIVYVPQGNTLFSGSIRENLLLGNPKADESELKAALHIACADFVFDLPEGINTRCHEMGGGLSEGQAQRIAIARALLRKGSILLLDEATSALDAVTEKQLLQNLQEKAKDKTLLFITHRTEVLSHCSEELHLKRNL</sequence>
<accession>A0ABT7U6J7</accession>
<evidence type="ECO:0000259" key="9">
    <source>
        <dbReference type="PROSITE" id="PS50929"/>
    </source>
</evidence>
<reference evidence="10 11" key="1">
    <citation type="submission" date="2023-06" db="EMBL/GenBank/DDBJ databases">
        <authorList>
            <person name="Zeman M."/>
            <person name="Kubasova T."/>
            <person name="Jahodarova E."/>
            <person name="Nykrynova M."/>
            <person name="Rychlik I."/>
        </authorList>
    </citation>
    <scope>NUCLEOTIDE SEQUENCE [LARGE SCALE GENOMIC DNA]</scope>
    <source>
        <strain evidence="10 11">ET4</strain>
    </source>
</reference>
<feature type="domain" description="ABC transporter" evidence="8">
    <location>
        <begin position="341"/>
        <end position="552"/>
    </location>
</feature>
<evidence type="ECO:0000256" key="6">
    <source>
        <dbReference type="ARBA" id="ARBA00023136"/>
    </source>
</evidence>
<dbReference type="EMBL" id="JAUDCF010000023">
    <property type="protein sequence ID" value="MDM8146147.1"/>
    <property type="molecule type" value="Genomic_DNA"/>
</dbReference>
<feature type="transmembrane region" description="Helical" evidence="7">
    <location>
        <begin position="28"/>
        <end position="48"/>
    </location>
</feature>
<evidence type="ECO:0000259" key="8">
    <source>
        <dbReference type="PROSITE" id="PS50893"/>
    </source>
</evidence>
<keyword evidence="3" id="KW-0547">Nucleotide-binding</keyword>
<evidence type="ECO:0000313" key="11">
    <source>
        <dbReference type="Proteomes" id="UP001228403"/>
    </source>
</evidence>
<dbReference type="Pfam" id="PF00664">
    <property type="entry name" value="ABC_membrane"/>
    <property type="match status" value="1"/>
</dbReference>
<dbReference type="SUPFAM" id="SSF90123">
    <property type="entry name" value="ABC transporter transmembrane region"/>
    <property type="match status" value="1"/>
</dbReference>
<name>A0ABT7U6J7_9BACE</name>
<proteinExistence type="predicted"/>
<keyword evidence="6 7" id="KW-0472">Membrane</keyword>
<evidence type="ECO:0000256" key="1">
    <source>
        <dbReference type="ARBA" id="ARBA00004651"/>
    </source>
</evidence>
<keyword evidence="11" id="KW-1185">Reference proteome</keyword>
<evidence type="ECO:0000256" key="5">
    <source>
        <dbReference type="ARBA" id="ARBA00022989"/>
    </source>
</evidence>
<feature type="transmembrane region" description="Helical" evidence="7">
    <location>
        <begin position="135"/>
        <end position="159"/>
    </location>
</feature>
<feature type="domain" description="ABC transmembrane type-1" evidence="9">
    <location>
        <begin position="32"/>
        <end position="310"/>
    </location>
</feature>
<dbReference type="Pfam" id="PF00005">
    <property type="entry name" value="ABC_tran"/>
    <property type="match status" value="1"/>
</dbReference>
<dbReference type="InterPro" id="IPR003593">
    <property type="entry name" value="AAA+_ATPase"/>
</dbReference>
<dbReference type="InterPro" id="IPR027417">
    <property type="entry name" value="P-loop_NTPase"/>
</dbReference>
<dbReference type="PANTHER" id="PTHR43394">
    <property type="entry name" value="ATP-DEPENDENT PERMEASE MDL1, MITOCHONDRIAL"/>
    <property type="match status" value="1"/>
</dbReference>
<organism evidence="10 11">
    <name type="scientific">Bacteroides eggerthii</name>
    <dbReference type="NCBI Taxonomy" id="28111"/>
    <lineage>
        <taxon>Bacteria</taxon>
        <taxon>Pseudomonadati</taxon>
        <taxon>Bacteroidota</taxon>
        <taxon>Bacteroidia</taxon>
        <taxon>Bacteroidales</taxon>
        <taxon>Bacteroidaceae</taxon>
        <taxon>Bacteroides</taxon>
    </lineage>
</organism>
<feature type="transmembrane region" description="Helical" evidence="7">
    <location>
        <begin position="165"/>
        <end position="186"/>
    </location>
</feature>
<dbReference type="PANTHER" id="PTHR43394:SF1">
    <property type="entry name" value="ATP-BINDING CASSETTE SUB-FAMILY B MEMBER 10, MITOCHONDRIAL"/>
    <property type="match status" value="1"/>
</dbReference>
<comment type="subcellular location">
    <subcellularLocation>
        <location evidence="1">Cell membrane</location>
        <topology evidence="1">Multi-pass membrane protein</topology>
    </subcellularLocation>
</comment>
<evidence type="ECO:0000256" key="7">
    <source>
        <dbReference type="SAM" id="Phobius"/>
    </source>
</evidence>
<dbReference type="PROSITE" id="PS50893">
    <property type="entry name" value="ABC_TRANSPORTER_2"/>
    <property type="match status" value="1"/>
</dbReference>
<comment type="caution">
    <text evidence="10">The sequence shown here is derived from an EMBL/GenBank/DDBJ whole genome shotgun (WGS) entry which is preliminary data.</text>
</comment>
<dbReference type="InterPro" id="IPR003439">
    <property type="entry name" value="ABC_transporter-like_ATP-bd"/>
</dbReference>
<evidence type="ECO:0000313" key="10">
    <source>
        <dbReference type="EMBL" id="MDM8146147.1"/>
    </source>
</evidence>
<keyword evidence="5 7" id="KW-1133">Transmembrane helix</keyword>
<dbReference type="GO" id="GO:0005524">
    <property type="term" value="F:ATP binding"/>
    <property type="evidence" value="ECO:0007669"/>
    <property type="project" value="UniProtKB-KW"/>
</dbReference>
<evidence type="ECO:0000256" key="2">
    <source>
        <dbReference type="ARBA" id="ARBA00022692"/>
    </source>
</evidence>
<feature type="transmembrane region" description="Helical" evidence="7">
    <location>
        <begin position="68"/>
        <end position="88"/>
    </location>
</feature>
<gene>
    <name evidence="10" type="ORF">QUW02_09475</name>
</gene>
<dbReference type="SMART" id="SM00382">
    <property type="entry name" value="AAA"/>
    <property type="match status" value="1"/>
</dbReference>
<keyword evidence="2 7" id="KW-0812">Transmembrane</keyword>
<dbReference type="Gene3D" id="3.40.50.300">
    <property type="entry name" value="P-loop containing nucleotide triphosphate hydrolases"/>
    <property type="match status" value="1"/>
</dbReference>
<dbReference type="InterPro" id="IPR011527">
    <property type="entry name" value="ABC1_TM_dom"/>
</dbReference>
<protein>
    <submittedName>
        <fullName evidence="10">ABC transporter ATP-binding protein</fullName>
    </submittedName>
</protein>
<dbReference type="Gene3D" id="1.20.1560.10">
    <property type="entry name" value="ABC transporter type 1, transmembrane domain"/>
    <property type="match status" value="1"/>
</dbReference>
<feature type="transmembrane region" description="Helical" evidence="7">
    <location>
        <begin position="246"/>
        <end position="269"/>
    </location>
</feature>
<dbReference type="Proteomes" id="UP001228403">
    <property type="component" value="Unassembled WGS sequence"/>
</dbReference>
<dbReference type="CDD" id="cd07346">
    <property type="entry name" value="ABC_6TM_exporters"/>
    <property type="match status" value="1"/>
</dbReference>